<organism evidence="10 11">
    <name type="scientific">Helobdella robusta</name>
    <name type="common">Californian leech</name>
    <dbReference type="NCBI Taxonomy" id="6412"/>
    <lineage>
        <taxon>Eukaryota</taxon>
        <taxon>Metazoa</taxon>
        <taxon>Spiralia</taxon>
        <taxon>Lophotrochozoa</taxon>
        <taxon>Annelida</taxon>
        <taxon>Clitellata</taxon>
        <taxon>Hirudinea</taxon>
        <taxon>Rhynchobdellida</taxon>
        <taxon>Glossiphoniidae</taxon>
        <taxon>Helobdella</taxon>
    </lineage>
</organism>
<keyword evidence="5 7" id="KW-0472">Membrane</keyword>
<evidence type="ECO:0000313" key="11">
    <source>
        <dbReference type="Proteomes" id="UP000015101"/>
    </source>
</evidence>
<dbReference type="GO" id="GO:0005886">
    <property type="term" value="C:plasma membrane"/>
    <property type="evidence" value="ECO:0000318"/>
    <property type="project" value="GO_Central"/>
</dbReference>
<keyword evidence="11" id="KW-1185">Reference proteome</keyword>
<dbReference type="CTD" id="20212625"/>
<feature type="transmembrane region" description="Helical" evidence="7">
    <location>
        <begin position="68"/>
        <end position="92"/>
    </location>
</feature>
<feature type="transmembrane region" description="Helical" evidence="7">
    <location>
        <begin position="112"/>
        <end position="131"/>
    </location>
</feature>
<dbReference type="PANTHER" id="PTHR24241:SF76">
    <property type="entry name" value="NEUROPEPTIDE SIFAMIDE RECEPTOR"/>
    <property type="match status" value="1"/>
</dbReference>
<sequence length="337" mass="38677">MESFDYYLNITTLPNCDTTEFVPDPRSDFFAPASKIFYLVIYILLFIFCVTASSFLFYAIIVTRKTTISILITNHSIAGLMIVFMSFLFYYVAVANRANWTAGWFVCKTEQFFQSTLLMVTSFTIVVMSCYKCKAVMNPTIECSPKQKNAMLVCGLIWGLAIFFALPYIFMSGLQKNWYTCQNFCSLYGSNPTFVRAYLICVGLFEYYLPVLVLAVTHGCIWWKLNQKNNVATNAGSHNLSAADDEGSDELKDKQQAKMLTAVALTFIILLLPWNNLNIFSLLFFHLNVDIFMHLTIIAHILLIFSIFCYSAIYIKMAPKFNEVMKGTWFWLKFCNK</sequence>
<feature type="transmembrane region" description="Helical" evidence="7">
    <location>
        <begin position="262"/>
        <end position="285"/>
    </location>
</feature>
<dbReference type="PROSITE" id="PS50262">
    <property type="entry name" value="G_PROTEIN_RECEP_F1_2"/>
    <property type="match status" value="1"/>
</dbReference>
<dbReference type="KEGG" id="hro:HELRODRAFT_193389"/>
<protein>
    <recommendedName>
        <fullName evidence="8">G-protein coupled receptors family 1 profile domain-containing protein</fullName>
    </recommendedName>
</protein>
<evidence type="ECO:0000313" key="9">
    <source>
        <dbReference type="EMBL" id="ESN96858.1"/>
    </source>
</evidence>
<dbReference type="SUPFAM" id="SSF81321">
    <property type="entry name" value="Family A G protein-coupled receptor-like"/>
    <property type="match status" value="1"/>
</dbReference>
<gene>
    <name evidence="10" type="primary">20212625</name>
    <name evidence="9" type="ORF">HELRODRAFT_193389</name>
</gene>
<dbReference type="Proteomes" id="UP000015101">
    <property type="component" value="Unassembled WGS sequence"/>
</dbReference>
<dbReference type="eggNOG" id="KOG3656">
    <property type="taxonomic scope" value="Eukaryota"/>
</dbReference>
<evidence type="ECO:0000313" key="10">
    <source>
        <dbReference type="EnsemblMetazoa" id="HelroP193389"/>
    </source>
</evidence>
<reference evidence="10" key="3">
    <citation type="submission" date="2015-06" db="UniProtKB">
        <authorList>
            <consortium name="EnsemblMetazoa"/>
        </authorList>
    </citation>
    <scope>IDENTIFICATION</scope>
</reference>
<proteinExistence type="predicted"/>
<evidence type="ECO:0000256" key="4">
    <source>
        <dbReference type="ARBA" id="ARBA00022989"/>
    </source>
</evidence>
<dbReference type="PRINTS" id="PR00237">
    <property type="entry name" value="GPCRRHODOPSN"/>
</dbReference>
<dbReference type="EMBL" id="KB097487">
    <property type="protein sequence ID" value="ESN96858.1"/>
    <property type="molecule type" value="Genomic_DNA"/>
</dbReference>
<accession>T1FUX9</accession>
<reference evidence="11" key="1">
    <citation type="submission" date="2012-12" db="EMBL/GenBank/DDBJ databases">
        <authorList>
            <person name="Hellsten U."/>
            <person name="Grimwood J."/>
            <person name="Chapman J.A."/>
            <person name="Shapiro H."/>
            <person name="Aerts A."/>
            <person name="Otillar R.P."/>
            <person name="Terry A.Y."/>
            <person name="Boore J.L."/>
            <person name="Simakov O."/>
            <person name="Marletaz F."/>
            <person name="Cho S.-J."/>
            <person name="Edsinger-Gonzales E."/>
            <person name="Havlak P."/>
            <person name="Kuo D.-H."/>
            <person name="Larsson T."/>
            <person name="Lv J."/>
            <person name="Arendt D."/>
            <person name="Savage R."/>
            <person name="Osoegawa K."/>
            <person name="de Jong P."/>
            <person name="Lindberg D.R."/>
            <person name="Seaver E.C."/>
            <person name="Weisblat D.A."/>
            <person name="Putnam N.H."/>
            <person name="Grigoriev I.V."/>
            <person name="Rokhsar D.S."/>
        </authorList>
    </citation>
    <scope>NUCLEOTIDE SEQUENCE</scope>
</reference>
<dbReference type="GO" id="GO:0004930">
    <property type="term" value="F:G protein-coupled receptor activity"/>
    <property type="evidence" value="ECO:0000318"/>
    <property type="project" value="GO_Central"/>
</dbReference>
<feature type="transmembrane region" description="Helical" evidence="7">
    <location>
        <begin position="291"/>
        <end position="315"/>
    </location>
</feature>
<feature type="transmembrane region" description="Helical" evidence="7">
    <location>
        <begin position="36"/>
        <end position="61"/>
    </location>
</feature>
<keyword evidence="6" id="KW-0675">Receptor</keyword>
<name>T1FUX9_HELRO</name>
<keyword evidence="2" id="KW-1003">Cell membrane</keyword>
<feature type="domain" description="G-protein coupled receptors family 1 profile" evidence="8">
    <location>
        <begin position="42"/>
        <end position="314"/>
    </location>
</feature>
<dbReference type="AlphaFoldDB" id="T1FUX9"/>
<dbReference type="FunFam" id="1.20.1070.10:FF:000667">
    <property type="entry name" value="Uncharacterized protein"/>
    <property type="match status" value="1"/>
</dbReference>
<feature type="transmembrane region" description="Helical" evidence="7">
    <location>
        <begin position="151"/>
        <end position="170"/>
    </location>
</feature>
<dbReference type="Pfam" id="PF00001">
    <property type="entry name" value="7tm_1"/>
    <property type="match status" value="1"/>
</dbReference>
<comment type="subcellular location">
    <subcellularLocation>
        <location evidence="1">Cell membrane</location>
        <topology evidence="1">Multi-pass membrane protein</topology>
    </subcellularLocation>
</comment>
<evidence type="ECO:0000256" key="6">
    <source>
        <dbReference type="ARBA" id="ARBA00023170"/>
    </source>
</evidence>
<dbReference type="GO" id="GO:0032870">
    <property type="term" value="P:cellular response to hormone stimulus"/>
    <property type="evidence" value="ECO:0000318"/>
    <property type="project" value="GO_Central"/>
</dbReference>
<dbReference type="HOGENOM" id="CLU_824590_0_0_1"/>
<dbReference type="InterPro" id="IPR017452">
    <property type="entry name" value="GPCR_Rhodpsn_7TM"/>
</dbReference>
<reference evidence="9 11" key="2">
    <citation type="journal article" date="2013" name="Nature">
        <title>Insights into bilaterian evolution from three spiralian genomes.</title>
        <authorList>
            <person name="Simakov O."/>
            <person name="Marletaz F."/>
            <person name="Cho S.J."/>
            <person name="Edsinger-Gonzales E."/>
            <person name="Havlak P."/>
            <person name="Hellsten U."/>
            <person name="Kuo D.H."/>
            <person name="Larsson T."/>
            <person name="Lv J."/>
            <person name="Arendt D."/>
            <person name="Savage R."/>
            <person name="Osoegawa K."/>
            <person name="de Jong P."/>
            <person name="Grimwood J."/>
            <person name="Chapman J.A."/>
            <person name="Shapiro H."/>
            <person name="Aerts A."/>
            <person name="Otillar R.P."/>
            <person name="Terry A.Y."/>
            <person name="Boore J.L."/>
            <person name="Grigoriev I.V."/>
            <person name="Lindberg D.R."/>
            <person name="Seaver E.C."/>
            <person name="Weisblat D.A."/>
            <person name="Putnam N.H."/>
            <person name="Rokhsar D.S."/>
        </authorList>
    </citation>
    <scope>NUCLEOTIDE SEQUENCE</scope>
</reference>
<evidence type="ECO:0000259" key="8">
    <source>
        <dbReference type="PROSITE" id="PS50262"/>
    </source>
</evidence>
<dbReference type="PANTHER" id="PTHR24241">
    <property type="entry name" value="NEUROPEPTIDE RECEPTOR-RELATED G-PROTEIN COUPLED RECEPTOR"/>
    <property type="match status" value="1"/>
</dbReference>
<feature type="transmembrane region" description="Helical" evidence="7">
    <location>
        <begin position="197"/>
        <end position="223"/>
    </location>
</feature>
<dbReference type="OrthoDB" id="9874829at2759"/>
<dbReference type="EnsemblMetazoa" id="HelroT193389">
    <property type="protein sequence ID" value="HelroP193389"/>
    <property type="gene ID" value="HelroG193389"/>
</dbReference>
<evidence type="ECO:0000256" key="3">
    <source>
        <dbReference type="ARBA" id="ARBA00022692"/>
    </source>
</evidence>
<evidence type="ECO:0000256" key="7">
    <source>
        <dbReference type="SAM" id="Phobius"/>
    </source>
</evidence>
<dbReference type="GO" id="GO:0007186">
    <property type="term" value="P:G protein-coupled receptor signaling pathway"/>
    <property type="evidence" value="ECO:0000318"/>
    <property type="project" value="GO_Central"/>
</dbReference>
<keyword evidence="3 7" id="KW-0812">Transmembrane</keyword>
<dbReference type="Gene3D" id="1.20.1070.10">
    <property type="entry name" value="Rhodopsin 7-helix transmembrane proteins"/>
    <property type="match status" value="1"/>
</dbReference>
<evidence type="ECO:0000256" key="5">
    <source>
        <dbReference type="ARBA" id="ARBA00023136"/>
    </source>
</evidence>
<evidence type="ECO:0000256" key="1">
    <source>
        <dbReference type="ARBA" id="ARBA00004651"/>
    </source>
</evidence>
<dbReference type="InterPro" id="IPR000276">
    <property type="entry name" value="GPCR_Rhodpsn"/>
</dbReference>
<dbReference type="GeneID" id="20212625"/>
<keyword evidence="4 7" id="KW-1133">Transmembrane helix</keyword>
<dbReference type="EMBL" id="AMQM01006525">
    <property type="status" value="NOT_ANNOTATED_CDS"/>
    <property type="molecule type" value="Genomic_DNA"/>
</dbReference>
<dbReference type="InParanoid" id="T1FUX9"/>
<dbReference type="CDD" id="cd00637">
    <property type="entry name" value="7tm_classA_rhodopsin-like"/>
    <property type="match status" value="1"/>
</dbReference>
<dbReference type="STRING" id="6412.T1FUX9"/>
<dbReference type="RefSeq" id="XP_009025000.1">
    <property type="nucleotide sequence ID" value="XM_009026752.1"/>
</dbReference>
<evidence type="ECO:0000256" key="2">
    <source>
        <dbReference type="ARBA" id="ARBA00022475"/>
    </source>
</evidence>